<dbReference type="KEGG" id="scad:DN051_03705"/>
<feature type="domain" description="RNA polymerase sigma-70 region 4" evidence="7">
    <location>
        <begin position="110"/>
        <end position="157"/>
    </location>
</feature>
<keyword evidence="4" id="KW-0238">DNA-binding</keyword>
<comment type="similarity">
    <text evidence="1">Belongs to the sigma-70 factor family. ECF subfamily.</text>
</comment>
<evidence type="ECO:0000256" key="1">
    <source>
        <dbReference type="ARBA" id="ARBA00010641"/>
    </source>
</evidence>
<dbReference type="InterPro" id="IPR039425">
    <property type="entry name" value="RNA_pol_sigma-70-like"/>
</dbReference>
<dbReference type="PANTHER" id="PTHR43133">
    <property type="entry name" value="RNA POLYMERASE ECF-TYPE SIGMA FACTO"/>
    <property type="match status" value="1"/>
</dbReference>
<proteinExistence type="inferred from homology"/>
<gene>
    <name evidence="8" type="ORF">DN051_03705</name>
</gene>
<organism evidence="8 9">
    <name type="scientific">Streptomyces cadmiisoli</name>
    <dbReference type="NCBI Taxonomy" id="2184053"/>
    <lineage>
        <taxon>Bacteria</taxon>
        <taxon>Bacillati</taxon>
        <taxon>Actinomycetota</taxon>
        <taxon>Actinomycetes</taxon>
        <taxon>Kitasatosporales</taxon>
        <taxon>Streptomycetaceae</taxon>
        <taxon>Streptomyces</taxon>
        <taxon>Streptomyces aurantiacus group</taxon>
    </lineage>
</organism>
<dbReference type="Gene3D" id="1.10.1740.10">
    <property type="match status" value="1"/>
</dbReference>
<dbReference type="InterPro" id="IPR013324">
    <property type="entry name" value="RNA_pol_sigma_r3/r4-like"/>
</dbReference>
<sequence length="165" mass="19131">MNASQPSAFEKLISSHEKWLHAYVERVVNDRHAAEDIVQETFLRAWLHADRLRMSGSVHGWLRVVARNLLIDRIRMPVTHHEFAGTDGLELTQDDHADTVHYRMEVTRLLRNVSEEHRAVLLHRYLYGRSVQETARALGVPEGTVKSRQHYALESLRRTSGEFTL</sequence>
<dbReference type="CDD" id="cd06171">
    <property type="entry name" value="Sigma70_r4"/>
    <property type="match status" value="1"/>
</dbReference>
<dbReference type="GO" id="GO:0016987">
    <property type="term" value="F:sigma factor activity"/>
    <property type="evidence" value="ECO:0007669"/>
    <property type="project" value="UniProtKB-KW"/>
</dbReference>
<keyword evidence="2" id="KW-0805">Transcription regulation</keyword>
<dbReference type="InterPro" id="IPR013325">
    <property type="entry name" value="RNA_pol_sigma_r2"/>
</dbReference>
<evidence type="ECO:0000259" key="6">
    <source>
        <dbReference type="Pfam" id="PF04542"/>
    </source>
</evidence>
<evidence type="ECO:0000259" key="7">
    <source>
        <dbReference type="Pfam" id="PF04545"/>
    </source>
</evidence>
<reference evidence="8 9" key="1">
    <citation type="journal article" date="2019" name="Int. J. Syst. Evol. Microbiol.">
        <title>Streptomyces cadmiisoli sp. nov., a novel actinomycete isolated from cadmium-contaminated soil.</title>
        <authorList>
            <person name="Li K."/>
            <person name="Tang X."/>
            <person name="Zhao J."/>
            <person name="Guo Y."/>
            <person name="Tang Y."/>
            <person name="Gao J."/>
        </authorList>
    </citation>
    <scope>NUCLEOTIDE SEQUENCE [LARGE SCALE GENOMIC DNA]</scope>
    <source>
        <strain evidence="8 9">ZFG47</strain>
    </source>
</reference>
<dbReference type="SUPFAM" id="SSF88659">
    <property type="entry name" value="Sigma3 and sigma4 domains of RNA polymerase sigma factors"/>
    <property type="match status" value="1"/>
</dbReference>
<dbReference type="Gene3D" id="1.10.10.10">
    <property type="entry name" value="Winged helix-like DNA-binding domain superfamily/Winged helix DNA-binding domain"/>
    <property type="match status" value="1"/>
</dbReference>
<dbReference type="NCBIfam" id="TIGR02937">
    <property type="entry name" value="sigma70-ECF"/>
    <property type="match status" value="1"/>
</dbReference>
<dbReference type="PANTHER" id="PTHR43133:SF52">
    <property type="entry name" value="ECF RNA POLYMERASE SIGMA FACTOR SIGL"/>
    <property type="match status" value="1"/>
</dbReference>
<dbReference type="GO" id="GO:0003677">
    <property type="term" value="F:DNA binding"/>
    <property type="evidence" value="ECO:0007669"/>
    <property type="project" value="UniProtKB-KW"/>
</dbReference>
<dbReference type="EMBL" id="CP030073">
    <property type="protein sequence ID" value="AWW35865.1"/>
    <property type="molecule type" value="Genomic_DNA"/>
</dbReference>
<evidence type="ECO:0000256" key="5">
    <source>
        <dbReference type="ARBA" id="ARBA00023163"/>
    </source>
</evidence>
<dbReference type="AlphaFoldDB" id="A0A2Z4ISP7"/>
<dbReference type="Pfam" id="PF04542">
    <property type="entry name" value="Sigma70_r2"/>
    <property type="match status" value="1"/>
</dbReference>
<dbReference type="GeneID" id="32589649"/>
<dbReference type="InterPro" id="IPR014284">
    <property type="entry name" value="RNA_pol_sigma-70_dom"/>
</dbReference>
<evidence type="ECO:0000256" key="3">
    <source>
        <dbReference type="ARBA" id="ARBA00023082"/>
    </source>
</evidence>
<protein>
    <submittedName>
        <fullName evidence="8">RNA polymerase</fullName>
    </submittedName>
</protein>
<dbReference type="InterPro" id="IPR007630">
    <property type="entry name" value="RNA_pol_sigma70_r4"/>
</dbReference>
<evidence type="ECO:0000256" key="2">
    <source>
        <dbReference type="ARBA" id="ARBA00023015"/>
    </source>
</evidence>
<dbReference type="GO" id="GO:0006352">
    <property type="term" value="P:DNA-templated transcription initiation"/>
    <property type="evidence" value="ECO:0007669"/>
    <property type="project" value="InterPro"/>
</dbReference>
<dbReference type="SUPFAM" id="SSF88946">
    <property type="entry name" value="Sigma2 domain of RNA polymerase sigma factors"/>
    <property type="match status" value="1"/>
</dbReference>
<dbReference type="Proteomes" id="UP000249616">
    <property type="component" value="Chromosome"/>
</dbReference>
<dbReference type="InterPro" id="IPR036388">
    <property type="entry name" value="WH-like_DNA-bd_sf"/>
</dbReference>
<evidence type="ECO:0000256" key="4">
    <source>
        <dbReference type="ARBA" id="ARBA00023125"/>
    </source>
</evidence>
<evidence type="ECO:0000313" key="9">
    <source>
        <dbReference type="Proteomes" id="UP000249616"/>
    </source>
</evidence>
<dbReference type="RefSeq" id="WP_053763189.1">
    <property type="nucleotide sequence ID" value="NZ_CP030073.1"/>
</dbReference>
<accession>A0A2Z4ISP7</accession>
<dbReference type="Pfam" id="PF04545">
    <property type="entry name" value="Sigma70_r4"/>
    <property type="match status" value="1"/>
</dbReference>
<dbReference type="InterPro" id="IPR007627">
    <property type="entry name" value="RNA_pol_sigma70_r2"/>
</dbReference>
<keyword evidence="9" id="KW-1185">Reference proteome</keyword>
<evidence type="ECO:0000313" key="8">
    <source>
        <dbReference type="EMBL" id="AWW35865.1"/>
    </source>
</evidence>
<name>A0A2Z4ISP7_9ACTN</name>
<keyword evidence="3" id="KW-0731">Sigma factor</keyword>
<keyword evidence="5" id="KW-0804">Transcription</keyword>
<feature type="domain" description="RNA polymerase sigma-70 region 2" evidence="6">
    <location>
        <begin position="12"/>
        <end position="75"/>
    </location>
</feature>